<evidence type="ECO:0000256" key="1">
    <source>
        <dbReference type="SAM" id="Phobius"/>
    </source>
</evidence>
<sequence length="117" mass="13229">MILAARFSLAFLWLFTAITSAFFAREEGFDILAGGGITGYLADFFLYSGSLLDATIALWLLLGKRLALCYLIQFWVVIVYSLLLTVIDVNFWLHPFGPLTKNIPLLALIYILFSREK</sequence>
<accession>R4YU32</accession>
<dbReference type="STRING" id="698738.OLEAN_C33270"/>
<feature type="transmembrane region" description="Helical" evidence="1">
    <location>
        <begin position="39"/>
        <end position="61"/>
    </location>
</feature>
<proteinExistence type="predicted"/>
<reference evidence="2 3" key="1">
    <citation type="journal article" date="2013" name="Nat. Commun.">
        <title>Genome sequence and functional genomic analysis of the oil-degrading bacterium Oleispira antarctica.</title>
        <authorList>
            <person name="Kube M."/>
            <person name="Chernikova T.N."/>
            <person name="Al-Ramahi Y."/>
            <person name="Beloqui A."/>
            <person name="Lopez-Cortez N."/>
            <person name="Guazzaroni M.E."/>
            <person name="Heipieper H.J."/>
            <person name="Klages S."/>
            <person name="Kotsyurbenko O.R."/>
            <person name="Langer I."/>
            <person name="Nechitaylo T.Y."/>
            <person name="Lunsdorf H."/>
            <person name="Fernandez M."/>
            <person name="Juarez S."/>
            <person name="Ciordia S."/>
            <person name="Singer A."/>
            <person name="Kagan O."/>
            <person name="Egorova O."/>
            <person name="Petit P.A."/>
            <person name="Stogios P."/>
            <person name="Kim Y."/>
            <person name="Tchigvintsev A."/>
            <person name="Flick R."/>
            <person name="Denaro R."/>
            <person name="Genovese M."/>
            <person name="Albar J.P."/>
            <person name="Reva O.N."/>
            <person name="Martinez-Gomariz M."/>
            <person name="Tran H."/>
            <person name="Ferrer M."/>
            <person name="Savchenko A."/>
            <person name="Yakunin A.F."/>
            <person name="Yakimov M.M."/>
            <person name="Golyshina O.V."/>
            <person name="Reinhardt R."/>
            <person name="Golyshin P.N."/>
        </authorList>
    </citation>
    <scope>NUCLEOTIDE SEQUENCE [LARGE SCALE GENOMIC DNA]</scope>
</reference>
<dbReference type="HOGENOM" id="CLU_155918_0_0_6"/>
<feature type="transmembrane region" description="Helical" evidence="1">
    <location>
        <begin position="68"/>
        <end position="87"/>
    </location>
</feature>
<dbReference type="Pfam" id="PF13781">
    <property type="entry name" value="DoxX_3"/>
    <property type="match status" value="1"/>
</dbReference>
<keyword evidence="1" id="KW-0812">Transmembrane</keyword>
<gene>
    <name evidence="2" type="ORF">OLEAN_C33270</name>
</gene>
<evidence type="ECO:0000313" key="3">
    <source>
        <dbReference type="Proteomes" id="UP000032749"/>
    </source>
</evidence>
<keyword evidence="1" id="KW-1133">Transmembrane helix</keyword>
<keyword evidence="1" id="KW-0472">Membrane</keyword>
<protein>
    <submittedName>
        <fullName evidence="2">Putative NAD-dependent epimerase/dehydratase</fullName>
    </submittedName>
</protein>
<organism evidence="2 3">
    <name type="scientific">Oleispira antarctica RB-8</name>
    <dbReference type="NCBI Taxonomy" id="698738"/>
    <lineage>
        <taxon>Bacteria</taxon>
        <taxon>Pseudomonadati</taxon>
        <taxon>Pseudomonadota</taxon>
        <taxon>Gammaproteobacteria</taxon>
        <taxon>Oceanospirillales</taxon>
        <taxon>Oceanospirillaceae</taxon>
        <taxon>Oleispira</taxon>
    </lineage>
</organism>
<name>R4YU32_OLEAN</name>
<dbReference type="KEGG" id="oai:OLEAN_C33270"/>
<dbReference type="InterPro" id="IPR025695">
    <property type="entry name" value="DoxX-like"/>
</dbReference>
<feature type="transmembrane region" description="Helical" evidence="1">
    <location>
        <begin position="93"/>
        <end position="113"/>
    </location>
</feature>
<dbReference type="AlphaFoldDB" id="R4YU32"/>
<evidence type="ECO:0000313" key="2">
    <source>
        <dbReference type="EMBL" id="CCK77503.1"/>
    </source>
</evidence>
<dbReference type="EMBL" id="FO203512">
    <property type="protein sequence ID" value="CCK77503.1"/>
    <property type="molecule type" value="Genomic_DNA"/>
</dbReference>
<keyword evidence="3" id="KW-1185">Reference proteome</keyword>
<dbReference type="Proteomes" id="UP000032749">
    <property type="component" value="Chromosome"/>
</dbReference>
<dbReference type="PATRIC" id="fig|698738.3.peg.3458"/>